<feature type="compositionally biased region" description="Low complexity" evidence="1">
    <location>
        <begin position="14"/>
        <end position="23"/>
    </location>
</feature>
<evidence type="ECO:0000313" key="2">
    <source>
        <dbReference type="EMBL" id="XDQ43096.1"/>
    </source>
</evidence>
<dbReference type="AlphaFoldDB" id="A0AB39QK47"/>
<sequence length="40" mass="3875">MIRETYNGVGGSSGSLFLDDSSGNPVAGTPMATGTVLSGA</sequence>
<feature type="region of interest" description="Disordered" evidence="1">
    <location>
        <begin position="1"/>
        <end position="40"/>
    </location>
</feature>
<proteinExistence type="predicted"/>
<protein>
    <submittedName>
        <fullName evidence="2">Uncharacterized protein</fullName>
    </submittedName>
</protein>
<name>A0AB39QK47_9ACTN</name>
<dbReference type="EMBL" id="CP163441">
    <property type="protein sequence ID" value="XDQ43096.1"/>
    <property type="molecule type" value="Genomic_DNA"/>
</dbReference>
<organism evidence="2">
    <name type="scientific">Streptomyces sp. R39</name>
    <dbReference type="NCBI Taxonomy" id="3238631"/>
    <lineage>
        <taxon>Bacteria</taxon>
        <taxon>Bacillati</taxon>
        <taxon>Actinomycetota</taxon>
        <taxon>Actinomycetes</taxon>
        <taxon>Kitasatosporales</taxon>
        <taxon>Streptomycetaceae</taxon>
        <taxon>Streptomyces</taxon>
    </lineage>
</organism>
<reference evidence="2" key="1">
    <citation type="submission" date="2024-07" db="EMBL/GenBank/DDBJ databases">
        <authorList>
            <person name="Yu S.T."/>
        </authorList>
    </citation>
    <scope>NUCLEOTIDE SEQUENCE</scope>
    <source>
        <strain evidence="2">R39</strain>
    </source>
</reference>
<dbReference type="RefSeq" id="WP_369222298.1">
    <property type="nucleotide sequence ID" value="NZ_CP163441.1"/>
</dbReference>
<evidence type="ECO:0000256" key="1">
    <source>
        <dbReference type="SAM" id="MobiDB-lite"/>
    </source>
</evidence>
<gene>
    <name evidence="2" type="ORF">AB5J52_12975</name>
</gene>
<accession>A0AB39QK47</accession>